<name>A0ABQ5B0J7_9ASTR</name>
<reference evidence="1" key="1">
    <citation type="journal article" date="2022" name="Int. J. Mol. Sci.">
        <title>Draft Genome of Tanacetum Coccineum: Genomic Comparison of Closely Related Tanacetum-Family Plants.</title>
        <authorList>
            <person name="Yamashiro T."/>
            <person name="Shiraishi A."/>
            <person name="Nakayama K."/>
            <person name="Satake H."/>
        </authorList>
    </citation>
    <scope>NUCLEOTIDE SEQUENCE</scope>
</reference>
<evidence type="ECO:0000313" key="2">
    <source>
        <dbReference type="Proteomes" id="UP001151760"/>
    </source>
</evidence>
<gene>
    <name evidence="1" type="ORF">Tco_0842465</name>
</gene>
<evidence type="ECO:0000313" key="1">
    <source>
        <dbReference type="EMBL" id="GJT08003.1"/>
    </source>
</evidence>
<keyword evidence="2" id="KW-1185">Reference proteome</keyword>
<dbReference type="EMBL" id="BQNB010012796">
    <property type="protein sequence ID" value="GJT08003.1"/>
    <property type="molecule type" value="Genomic_DNA"/>
</dbReference>
<proteinExistence type="predicted"/>
<comment type="caution">
    <text evidence="1">The sequence shown here is derived from an EMBL/GenBank/DDBJ whole genome shotgun (WGS) entry which is preliminary data.</text>
</comment>
<accession>A0ABQ5B0J7</accession>
<organism evidence="1 2">
    <name type="scientific">Tanacetum coccineum</name>
    <dbReference type="NCBI Taxonomy" id="301880"/>
    <lineage>
        <taxon>Eukaryota</taxon>
        <taxon>Viridiplantae</taxon>
        <taxon>Streptophyta</taxon>
        <taxon>Embryophyta</taxon>
        <taxon>Tracheophyta</taxon>
        <taxon>Spermatophyta</taxon>
        <taxon>Magnoliopsida</taxon>
        <taxon>eudicotyledons</taxon>
        <taxon>Gunneridae</taxon>
        <taxon>Pentapetalae</taxon>
        <taxon>asterids</taxon>
        <taxon>campanulids</taxon>
        <taxon>Asterales</taxon>
        <taxon>Asteraceae</taxon>
        <taxon>Asteroideae</taxon>
        <taxon>Anthemideae</taxon>
        <taxon>Anthemidinae</taxon>
        <taxon>Tanacetum</taxon>
    </lineage>
</organism>
<sequence>MQSKGTRQRYESADEAVDAWNVQGPQFASQVDVEDDMSKTVPSYWCLKLENPAAFKNLIRSPSNSSVSSILVNPLKEKTQRLTSKDVSGTNAVQDSFFILMTLDHSRFSKAHPTLSHDVFSNQFRKALFFHLNDE</sequence>
<protein>
    <submittedName>
        <fullName evidence="1">Uncharacterized protein</fullName>
    </submittedName>
</protein>
<dbReference type="Proteomes" id="UP001151760">
    <property type="component" value="Unassembled WGS sequence"/>
</dbReference>
<reference evidence="1" key="2">
    <citation type="submission" date="2022-01" db="EMBL/GenBank/DDBJ databases">
        <authorList>
            <person name="Yamashiro T."/>
            <person name="Shiraishi A."/>
            <person name="Satake H."/>
            <person name="Nakayama K."/>
        </authorList>
    </citation>
    <scope>NUCLEOTIDE SEQUENCE</scope>
</reference>